<comment type="caution">
    <text evidence="2">The sequence shown here is derived from an EMBL/GenBank/DDBJ whole genome shotgun (WGS) entry which is preliminary data.</text>
</comment>
<evidence type="ECO:0000259" key="1">
    <source>
        <dbReference type="PROSITE" id="PS50056"/>
    </source>
</evidence>
<dbReference type="PROSITE" id="PS50056">
    <property type="entry name" value="TYR_PHOSPHATASE_2"/>
    <property type="match status" value="1"/>
</dbReference>
<dbReference type="SMART" id="SM00195">
    <property type="entry name" value="DSPc"/>
    <property type="match status" value="1"/>
</dbReference>
<dbReference type="Proteomes" id="UP000076962">
    <property type="component" value="Unassembled WGS sequence"/>
</dbReference>
<proteinExistence type="predicted"/>
<dbReference type="InterPro" id="IPR000340">
    <property type="entry name" value="Dual-sp_phosphatase_cat-dom"/>
</dbReference>
<dbReference type="CDD" id="cd14498">
    <property type="entry name" value="DSP"/>
    <property type="match status" value="1"/>
</dbReference>
<dbReference type="InterPro" id="IPR029021">
    <property type="entry name" value="Prot-tyrosine_phosphatase-like"/>
</dbReference>
<dbReference type="InterPro" id="IPR020422">
    <property type="entry name" value="TYR_PHOSPHATASE_DUAL_dom"/>
</dbReference>
<keyword evidence="3" id="KW-1185">Reference proteome</keyword>
<feature type="domain" description="Tyrosine specific protein phosphatases" evidence="1">
    <location>
        <begin position="163"/>
        <end position="218"/>
    </location>
</feature>
<dbReference type="AlphaFoldDB" id="A0A176S5G4"/>
<dbReference type="Pfam" id="PF00782">
    <property type="entry name" value="DSPc"/>
    <property type="match status" value="1"/>
</dbReference>
<sequence>MLIDQSYHSANSPIHEIYTKEPYSFVVSAAPNIQKIDINVLLDKTLIFRQKMLPLSQDSYFLTTTLQESGRYTYFYSASRRQSKNYYLNVHPPRGESWQEGVSYKQVYPNLYVGNAASSYHAEQLGFDAILNLTEKIIFHFPSSINYKHLPLTDFGHNPIPESLIIKGVQWIIDQLQQGRKVCINCRAGIGRSGSLAIATVYALNPHLNFHQVINRVRHGSYPYSSLGKQDIYPHKSLRDSLSTLFPSTQRQPLTEIKQIELINTPHITMSQYHRLRIWFRVYFQGTLPPYVIVRTNLTGDIKDFPATHEQNNLYYIDITPQKQGSYWLTARASNYLTTTPVWFDQDVWLGKEGENFWIDVKD</sequence>
<evidence type="ECO:0000313" key="3">
    <source>
        <dbReference type="Proteomes" id="UP000076962"/>
    </source>
</evidence>
<gene>
    <name evidence="2" type="ORF">THIOM_000799</name>
</gene>
<dbReference type="Gene3D" id="3.90.190.10">
    <property type="entry name" value="Protein tyrosine phosphatase superfamily"/>
    <property type="match status" value="1"/>
</dbReference>
<name>A0A176S5G4_9GAMM</name>
<organism evidence="2 3">
    <name type="scientific">Candidatus Thiomargarita nelsonii</name>
    <dbReference type="NCBI Taxonomy" id="1003181"/>
    <lineage>
        <taxon>Bacteria</taxon>
        <taxon>Pseudomonadati</taxon>
        <taxon>Pseudomonadota</taxon>
        <taxon>Gammaproteobacteria</taxon>
        <taxon>Thiotrichales</taxon>
        <taxon>Thiotrichaceae</taxon>
        <taxon>Thiomargarita</taxon>
    </lineage>
</organism>
<evidence type="ECO:0000313" key="2">
    <source>
        <dbReference type="EMBL" id="OAD23372.1"/>
    </source>
</evidence>
<dbReference type="InterPro" id="IPR000387">
    <property type="entry name" value="Tyr_Pase_dom"/>
</dbReference>
<reference evidence="2 3" key="1">
    <citation type="submission" date="2016-05" db="EMBL/GenBank/DDBJ databases">
        <title>Single-cell genome of chain-forming Candidatus Thiomargarita nelsonii and comparison to other large sulfur-oxidizing bacteria.</title>
        <authorList>
            <person name="Winkel M."/>
            <person name="Salman V."/>
            <person name="Woyke T."/>
            <person name="Schulz-Vogt H."/>
            <person name="Richter M."/>
            <person name="Flood B."/>
            <person name="Bailey J."/>
            <person name="Amann R."/>
            <person name="Mussmann M."/>
        </authorList>
    </citation>
    <scope>NUCLEOTIDE SEQUENCE [LARGE SCALE GENOMIC DNA]</scope>
    <source>
        <strain evidence="2 3">THI036</strain>
    </source>
</reference>
<dbReference type="SUPFAM" id="SSF52799">
    <property type="entry name" value="(Phosphotyrosine protein) phosphatases II"/>
    <property type="match status" value="1"/>
</dbReference>
<protein>
    <submittedName>
        <fullName evidence="2">Dual specificity phosphatase, catalytic domain protein</fullName>
    </submittedName>
</protein>
<accession>A0A176S5G4</accession>
<dbReference type="EMBL" id="LUTY01000401">
    <property type="protein sequence ID" value="OAD23372.1"/>
    <property type="molecule type" value="Genomic_DNA"/>
</dbReference>